<evidence type="ECO:0000256" key="2">
    <source>
        <dbReference type="ARBA" id="ARBA00005199"/>
    </source>
</evidence>
<evidence type="ECO:0000256" key="16">
    <source>
        <dbReference type="PIRSR" id="PIRSR006337-2"/>
    </source>
</evidence>
<dbReference type="Gene3D" id="1.10.10.760">
    <property type="entry name" value="E-set domains of sugar-utilizing enzymes"/>
    <property type="match status" value="1"/>
</dbReference>
<dbReference type="InterPro" id="IPR012768">
    <property type="entry name" value="Trehalose_TreZ"/>
</dbReference>
<protein>
    <recommendedName>
        <fullName evidence="5 13">Malto-oligosyltrehalose trehalohydrolase</fullName>
        <shortName evidence="14">MTHase</shortName>
        <ecNumber evidence="4 13">3.2.1.141</ecNumber>
    </recommendedName>
    <alternativeName>
        <fullName evidence="11 14">4-alpha-D-((1-&gt;4)-alpha-D-glucano)trehalose trehalohydrolase</fullName>
    </alternativeName>
    <alternativeName>
        <fullName evidence="10 14">Maltooligosyl trehalose trehalohydrolase</fullName>
    </alternativeName>
</protein>
<evidence type="ECO:0000256" key="6">
    <source>
        <dbReference type="ARBA" id="ARBA00022490"/>
    </source>
</evidence>
<feature type="binding site" evidence="16">
    <location>
        <begin position="387"/>
        <end position="392"/>
    </location>
    <ligand>
        <name>substrate</name>
    </ligand>
</feature>
<evidence type="ECO:0000259" key="19">
    <source>
        <dbReference type="SMART" id="SM00642"/>
    </source>
</evidence>
<evidence type="ECO:0000256" key="10">
    <source>
        <dbReference type="ARBA" id="ARBA00032057"/>
    </source>
</evidence>
<evidence type="ECO:0000256" key="7">
    <source>
        <dbReference type="ARBA" id="ARBA00022801"/>
    </source>
</evidence>
<feature type="active site" description="Nucleophile" evidence="15">
    <location>
        <position position="255"/>
    </location>
</feature>
<feature type="active site" description="Proton donor" evidence="15">
    <location>
        <position position="292"/>
    </location>
</feature>
<feature type="site" description="Transition state stabilizer" evidence="17">
    <location>
        <position position="388"/>
    </location>
</feature>
<evidence type="ECO:0000256" key="1">
    <source>
        <dbReference type="ARBA" id="ARBA00004496"/>
    </source>
</evidence>
<dbReference type="NCBIfam" id="TIGR02402">
    <property type="entry name" value="trehalose_TreZ"/>
    <property type="match status" value="1"/>
</dbReference>
<feature type="domain" description="Glycosyl hydrolase family 13 catalytic" evidence="19">
    <location>
        <begin position="109"/>
        <end position="455"/>
    </location>
</feature>
<dbReference type="RefSeq" id="WP_188897063.1">
    <property type="nucleotide sequence ID" value="NZ_BMMZ01000012.1"/>
</dbReference>
<feature type="binding site" evidence="16">
    <location>
        <begin position="317"/>
        <end position="321"/>
    </location>
    <ligand>
        <name>substrate</name>
    </ligand>
</feature>
<dbReference type="PANTHER" id="PTHR43651">
    <property type="entry name" value="1,4-ALPHA-GLUCAN-BRANCHING ENZYME"/>
    <property type="match status" value="1"/>
</dbReference>
<dbReference type="PANTHER" id="PTHR43651:SF11">
    <property type="entry name" value="MALTO-OLIGOSYLTREHALOSE TREHALOHYDROLASE"/>
    <property type="match status" value="1"/>
</dbReference>
<dbReference type="InterPro" id="IPR013783">
    <property type="entry name" value="Ig-like_fold"/>
</dbReference>
<evidence type="ECO:0000256" key="8">
    <source>
        <dbReference type="ARBA" id="ARBA00023277"/>
    </source>
</evidence>
<feature type="binding site" evidence="16">
    <location>
        <begin position="253"/>
        <end position="258"/>
    </location>
    <ligand>
        <name>substrate</name>
    </ligand>
</feature>
<dbReference type="InterPro" id="IPR006047">
    <property type="entry name" value="GH13_cat_dom"/>
</dbReference>
<evidence type="ECO:0000256" key="15">
    <source>
        <dbReference type="PIRSR" id="PIRSR006337-1"/>
    </source>
</evidence>
<keyword evidence="21" id="KW-1185">Reference proteome</keyword>
<dbReference type="GO" id="GO:0033942">
    <property type="term" value="F:4-alpha-D-(1-&gt;4)-alpha-D-glucanotrehalose trehalohydrolase activity"/>
    <property type="evidence" value="ECO:0007669"/>
    <property type="project" value="UniProtKB-EC"/>
</dbReference>
<reference evidence="20" key="2">
    <citation type="submission" date="2020-09" db="EMBL/GenBank/DDBJ databases">
        <authorList>
            <person name="Sun Q."/>
            <person name="Zhou Y."/>
        </authorList>
    </citation>
    <scope>NUCLEOTIDE SEQUENCE</scope>
    <source>
        <strain evidence="20">CGMCC 4.7306</strain>
    </source>
</reference>
<accession>A0A917W8H1</accession>
<dbReference type="InterPro" id="IPR014756">
    <property type="entry name" value="Ig_E-set"/>
</dbReference>
<comment type="caution">
    <text evidence="20">The sequence shown here is derived from an EMBL/GenBank/DDBJ whole genome shotgun (WGS) entry which is preliminary data.</text>
</comment>
<dbReference type="PIRSF" id="PIRSF006337">
    <property type="entry name" value="Trehalose_TreZ"/>
    <property type="match status" value="1"/>
</dbReference>
<dbReference type="EMBL" id="BMMZ01000012">
    <property type="protein sequence ID" value="GGL76982.1"/>
    <property type="molecule type" value="Genomic_DNA"/>
</dbReference>
<gene>
    <name evidence="20" type="ORF">GCM10011575_39020</name>
</gene>
<dbReference type="Proteomes" id="UP000613840">
    <property type="component" value="Unassembled WGS sequence"/>
</dbReference>
<dbReference type="SUPFAM" id="SSF51445">
    <property type="entry name" value="(Trans)glycosidases"/>
    <property type="match status" value="1"/>
</dbReference>
<feature type="region of interest" description="Disordered" evidence="18">
    <location>
        <begin position="59"/>
        <end position="82"/>
    </location>
</feature>
<organism evidence="20 21">
    <name type="scientific">Microlunatus endophyticus</name>
    <dbReference type="NCBI Taxonomy" id="1716077"/>
    <lineage>
        <taxon>Bacteria</taxon>
        <taxon>Bacillati</taxon>
        <taxon>Actinomycetota</taxon>
        <taxon>Actinomycetes</taxon>
        <taxon>Propionibacteriales</taxon>
        <taxon>Propionibacteriaceae</taxon>
        <taxon>Microlunatus</taxon>
    </lineage>
</organism>
<comment type="subcellular location">
    <subcellularLocation>
        <location evidence="1 15">Cytoplasm</location>
    </subcellularLocation>
</comment>
<evidence type="ECO:0000256" key="3">
    <source>
        <dbReference type="ARBA" id="ARBA00008061"/>
    </source>
</evidence>
<comment type="catalytic activity">
    <reaction evidence="12 14">
        <text>hydrolysis of (1-&gt;4)-alpha-D-glucosidic linkage in 4-alpha-D-[(1-&gt;4)-alpha-D-glucanosyl]n trehalose to yield trehalose and (1-&gt;4)-alpha-D-glucan.</text>
        <dbReference type="EC" id="3.2.1.141"/>
    </reaction>
</comment>
<dbReference type="GO" id="GO:0005737">
    <property type="term" value="C:cytoplasm"/>
    <property type="evidence" value="ECO:0007669"/>
    <property type="project" value="UniProtKB-SubCell"/>
</dbReference>
<name>A0A917W8H1_9ACTN</name>
<dbReference type="InterPro" id="IPR017853">
    <property type="entry name" value="GH"/>
</dbReference>
<dbReference type="Pfam" id="PF00128">
    <property type="entry name" value="Alpha-amylase"/>
    <property type="match status" value="1"/>
</dbReference>
<keyword evidence="9 14" id="KW-0326">Glycosidase</keyword>
<dbReference type="SUPFAM" id="SSF81296">
    <property type="entry name" value="E set domains"/>
    <property type="match status" value="1"/>
</dbReference>
<keyword evidence="7 14" id="KW-0378">Hydrolase</keyword>
<dbReference type="CDD" id="cd11325">
    <property type="entry name" value="AmyAc_GTHase"/>
    <property type="match status" value="1"/>
</dbReference>
<dbReference type="SMART" id="SM00642">
    <property type="entry name" value="Aamy"/>
    <property type="match status" value="1"/>
</dbReference>
<evidence type="ECO:0000256" key="12">
    <source>
        <dbReference type="ARBA" id="ARBA00034013"/>
    </source>
</evidence>
<keyword evidence="8" id="KW-0119">Carbohydrate metabolism</keyword>
<dbReference type="InterPro" id="IPR044901">
    <property type="entry name" value="Trehalose_TreZ_E-set_sf"/>
</dbReference>
<dbReference type="Gene3D" id="3.20.20.80">
    <property type="entry name" value="Glycosidases"/>
    <property type="match status" value="1"/>
</dbReference>
<keyword evidence="6" id="KW-0963">Cytoplasm</keyword>
<reference evidence="20" key="1">
    <citation type="journal article" date="2014" name="Int. J. Syst. Evol. Microbiol.">
        <title>Complete genome sequence of Corynebacterium casei LMG S-19264T (=DSM 44701T), isolated from a smear-ripened cheese.</title>
        <authorList>
            <consortium name="US DOE Joint Genome Institute (JGI-PGF)"/>
            <person name="Walter F."/>
            <person name="Albersmeier A."/>
            <person name="Kalinowski J."/>
            <person name="Ruckert C."/>
        </authorList>
    </citation>
    <scope>NUCLEOTIDE SEQUENCE</scope>
    <source>
        <strain evidence="20">CGMCC 4.7306</strain>
    </source>
</reference>
<evidence type="ECO:0000256" key="14">
    <source>
        <dbReference type="PIRNR" id="PIRNR006337"/>
    </source>
</evidence>
<dbReference type="AlphaFoldDB" id="A0A917W8H1"/>
<comment type="similarity">
    <text evidence="3 14">Belongs to the glycosyl hydrolase 13 family.</text>
</comment>
<evidence type="ECO:0000256" key="17">
    <source>
        <dbReference type="PIRSR" id="PIRSR006337-3"/>
    </source>
</evidence>
<comment type="pathway">
    <text evidence="2 14">Glycan biosynthesis; trehalose biosynthesis.</text>
</comment>
<evidence type="ECO:0000256" key="11">
    <source>
        <dbReference type="ARBA" id="ARBA00033284"/>
    </source>
</evidence>
<sequence>MDELLSVWAPRAQRLAAVADGKRIELIKDEQDWWRPAAELPADLLSALGSREVDYGFLVDDDQQPLPDPRSRRQPDGVHGLSRSFDPEAYDWHDQRWTGRQLAGMVIYELHVGTFTAEGTLVSAVERLDHLVDLGVDAVELMPVNAFNGDHGWGYDGVCWYAVQESYGGPAAYQAFVDACHQRGIAVIQDVVYNHLGPSGNYLPRFAPYLSEGRSNTWGDTVNLDGPGSDEVRAYIIENALMWLRDYHVDGLRLDAVHALSDTRASHILEDLAAEVDALSAHLRRPLTLIAESDLNNPRLISPREAGGYGLTGQWSDDFHHALYADLTGDTSGYYADFVSPSALAKTIERGFFHDGTGSSFRGRSHGRPLDTEHVPTWRLVVFSDNHDQIGNRATGERLSAKLDHRQQQLAAVLTLLSPFTPMIFMGEEWGASTPWQFFTSHPEPELGKAVAEGRAREFAAMDWETDSVPDPQDPRTFQRSKLDWAEVRSGPHSELLGLAKRVIRLRRQLPDITDPRFFDTSAHPDDESRTLSIRRGEVLIMINFSDRPATLRPAGSPDPASGVETLLTVGDVGVDDLAVELGSHSALVARLVPAPVR</sequence>
<evidence type="ECO:0000256" key="9">
    <source>
        <dbReference type="ARBA" id="ARBA00023295"/>
    </source>
</evidence>
<evidence type="ECO:0000256" key="4">
    <source>
        <dbReference type="ARBA" id="ARBA00012268"/>
    </source>
</evidence>
<dbReference type="GO" id="GO:0005992">
    <property type="term" value="P:trehalose biosynthetic process"/>
    <property type="evidence" value="ECO:0007669"/>
    <property type="project" value="UniProtKB-UniRule"/>
</dbReference>
<evidence type="ECO:0000256" key="13">
    <source>
        <dbReference type="NCBIfam" id="TIGR02402"/>
    </source>
</evidence>
<proteinExistence type="inferred from homology"/>
<evidence type="ECO:0000313" key="20">
    <source>
        <dbReference type="EMBL" id="GGL76982.1"/>
    </source>
</evidence>
<evidence type="ECO:0000256" key="18">
    <source>
        <dbReference type="SAM" id="MobiDB-lite"/>
    </source>
</evidence>
<evidence type="ECO:0000256" key="5">
    <source>
        <dbReference type="ARBA" id="ARBA00015938"/>
    </source>
</evidence>
<evidence type="ECO:0000313" key="21">
    <source>
        <dbReference type="Proteomes" id="UP000613840"/>
    </source>
</evidence>
<dbReference type="EC" id="3.2.1.141" evidence="4 13"/>
<dbReference type="Gene3D" id="2.60.40.10">
    <property type="entry name" value="Immunoglobulins"/>
    <property type="match status" value="1"/>
</dbReference>